<dbReference type="SUPFAM" id="SSF51905">
    <property type="entry name" value="FAD/NAD(P)-binding domain"/>
    <property type="match status" value="1"/>
</dbReference>
<dbReference type="PANTHER" id="PTHR42913">
    <property type="entry name" value="APOPTOSIS-INDUCING FACTOR 1"/>
    <property type="match status" value="1"/>
</dbReference>
<protein>
    <submittedName>
        <fullName evidence="7">NADH dehydrogenase</fullName>
    </submittedName>
</protein>
<keyword evidence="4" id="KW-0274">FAD</keyword>
<dbReference type="Proteomes" id="UP001157137">
    <property type="component" value="Unassembled WGS sequence"/>
</dbReference>
<name>A0AA37X4R6_9BACL</name>
<gene>
    <name evidence="7" type="ORF">Heshes_10570</name>
</gene>
<dbReference type="RefSeq" id="WP_284226155.1">
    <property type="nucleotide sequence ID" value="NZ_BSRA01000005.1"/>
</dbReference>
<dbReference type="PANTHER" id="PTHR42913:SF3">
    <property type="entry name" value="64 KDA MITOCHONDRIAL NADH DEHYDROGENASE (EUROFUNG)"/>
    <property type="match status" value="1"/>
</dbReference>
<dbReference type="GO" id="GO:0019646">
    <property type="term" value="P:aerobic electron transport chain"/>
    <property type="evidence" value="ECO:0007669"/>
    <property type="project" value="TreeGrafter"/>
</dbReference>
<dbReference type="EMBL" id="BSRA01000005">
    <property type="protein sequence ID" value="GLV13373.1"/>
    <property type="molecule type" value="Genomic_DNA"/>
</dbReference>
<comment type="similarity">
    <text evidence="2">Belongs to the NADH dehydrogenase family.</text>
</comment>
<dbReference type="PRINTS" id="PR00368">
    <property type="entry name" value="FADPNR"/>
</dbReference>
<keyword evidence="3" id="KW-0285">Flavoprotein</keyword>
<comment type="cofactor">
    <cofactor evidence="1">
        <name>FAD</name>
        <dbReference type="ChEBI" id="CHEBI:57692"/>
    </cofactor>
</comment>
<dbReference type="InterPro" id="IPR036188">
    <property type="entry name" value="FAD/NAD-bd_sf"/>
</dbReference>
<accession>A0AA37X4R6</accession>
<evidence type="ECO:0000256" key="3">
    <source>
        <dbReference type="ARBA" id="ARBA00022630"/>
    </source>
</evidence>
<dbReference type="PRINTS" id="PR00411">
    <property type="entry name" value="PNDRDTASEI"/>
</dbReference>
<dbReference type="Pfam" id="PF07992">
    <property type="entry name" value="Pyr_redox_2"/>
    <property type="match status" value="1"/>
</dbReference>
<proteinExistence type="inferred from homology"/>
<evidence type="ECO:0000256" key="4">
    <source>
        <dbReference type="ARBA" id="ARBA00022827"/>
    </source>
</evidence>
<evidence type="ECO:0000256" key="5">
    <source>
        <dbReference type="ARBA" id="ARBA00023002"/>
    </source>
</evidence>
<reference evidence="7" key="1">
    <citation type="submission" date="2023-02" db="EMBL/GenBank/DDBJ databases">
        <title>Proposal of a novel subspecies: Alicyclobacillus hesperidum subspecies aegle.</title>
        <authorList>
            <person name="Goto K."/>
            <person name="Fujii T."/>
            <person name="Yasui K."/>
            <person name="Mochida K."/>
            <person name="Kato-Tanaka Y."/>
            <person name="Morohoshi S."/>
            <person name="An S.Y."/>
            <person name="Kasai H."/>
            <person name="Yokota A."/>
        </authorList>
    </citation>
    <scope>NUCLEOTIDE SEQUENCE</scope>
    <source>
        <strain evidence="7">DSM 12766</strain>
    </source>
</reference>
<sequence>MQSKIVILGAGYGGLAAAIHLEKHHIPFTLINKHSYHYFKTLLHEVAGGRHDAQTYAIDLRDVLHRDTSVIVKDVVRELDLHKNMVWTEAGYYEYDKLVIALGSQTATFGIPGLTSHAFVLDSLATAKSIREHIEASFLRYGRTGDPNDLKIVVAGGGLTGVELMGELADFAPKLLRQHQLSADDFQLTLVHAHDEILPNVHRDLRQIAMQKLQERGVRLVLNERVIGANANEVLLASGKSLHAHTFIWTGGVEAPSLLRQSGLPIDDRNRIEVDSYLQVQGHPDVFAIGDSARFTTKDGEVLPPTGQVAEQMGKHVADNIIRFCHNDTMDEFVYHDHGMVASLGPTYGVAEVGHHHATGTAALVLKDGSKMKYLMHLGGPIALLKKHKQWIEI</sequence>
<evidence type="ECO:0000256" key="1">
    <source>
        <dbReference type="ARBA" id="ARBA00001974"/>
    </source>
</evidence>
<dbReference type="InterPro" id="IPR023753">
    <property type="entry name" value="FAD/NAD-binding_dom"/>
</dbReference>
<keyword evidence="5" id="KW-0560">Oxidoreductase</keyword>
<evidence type="ECO:0000313" key="8">
    <source>
        <dbReference type="Proteomes" id="UP001157137"/>
    </source>
</evidence>
<evidence type="ECO:0000259" key="6">
    <source>
        <dbReference type="Pfam" id="PF07992"/>
    </source>
</evidence>
<comment type="caution">
    <text evidence="7">The sequence shown here is derived from an EMBL/GenBank/DDBJ whole genome shotgun (WGS) entry which is preliminary data.</text>
</comment>
<evidence type="ECO:0000313" key="7">
    <source>
        <dbReference type="EMBL" id="GLV13373.1"/>
    </source>
</evidence>
<dbReference type="GO" id="GO:0003955">
    <property type="term" value="F:NAD(P)H dehydrogenase (quinone) activity"/>
    <property type="evidence" value="ECO:0007669"/>
    <property type="project" value="TreeGrafter"/>
</dbReference>
<dbReference type="AlphaFoldDB" id="A0AA37X4R6"/>
<dbReference type="Gene3D" id="3.50.50.100">
    <property type="match status" value="1"/>
</dbReference>
<evidence type="ECO:0000256" key="2">
    <source>
        <dbReference type="ARBA" id="ARBA00005272"/>
    </source>
</evidence>
<feature type="domain" description="FAD/NAD(P)-binding" evidence="6">
    <location>
        <begin position="4"/>
        <end position="314"/>
    </location>
</feature>
<dbReference type="InterPro" id="IPR051169">
    <property type="entry name" value="NADH-Q_oxidoreductase"/>
</dbReference>
<organism evidence="7 8">
    <name type="scientific">Alicyclobacillus hesperidum</name>
    <dbReference type="NCBI Taxonomy" id="89784"/>
    <lineage>
        <taxon>Bacteria</taxon>
        <taxon>Bacillati</taxon>
        <taxon>Bacillota</taxon>
        <taxon>Bacilli</taxon>
        <taxon>Bacillales</taxon>
        <taxon>Alicyclobacillaceae</taxon>
        <taxon>Alicyclobacillus</taxon>
    </lineage>
</organism>